<reference evidence="1" key="1">
    <citation type="journal article" date="2021" name="bioRxiv">
        <title>Whole Genome Assembly and Annotation of Northern Wild Rice, Zizania palustris L., Supports a Whole Genome Duplication in the Zizania Genus.</title>
        <authorList>
            <person name="Haas M."/>
            <person name="Kono T."/>
            <person name="Macchietto M."/>
            <person name="Millas R."/>
            <person name="McGilp L."/>
            <person name="Shao M."/>
            <person name="Duquette J."/>
            <person name="Hirsch C.N."/>
            <person name="Kimball J."/>
        </authorList>
    </citation>
    <scope>NUCLEOTIDE SEQUENCE</scope>
    <source>
        <tissue evidence="1">Fresh leaf tissue</tissue>
    </source>
</reference>
<dbReference type="EMBL" id="JAAALK010000289">
    <property type="protein sequence ID" value="KAG8050555.1"/>
    <property type="molecule type" value="Genomic_DNA"/>
</dbReference>
<organism evidence="1 2">
    <name type="scientific">Zizania palustris</name>
    <name type="common">Northern wild rice</name>
    <dbReference type="NCBI Taxonomy" id="103762"/>
    <lineage>
        <taxon>Eukaryota</taxon>
        <taxon>Viridiplantae</taxon>
        <taxon>Streptophyta</taxon>
        <taxon>Embryophyta</taxon>
        <taxon>Tracheophyta</taxon>
        <taxon>Spermatophyta</taxon>
        <taxon>Magnoliopsida</taxon>
        <taxon>Liliopsida</taxon>
        <taxon>Poales</taxon>
        <taxon>Poaceae</taxon>
        <taxon>BOP clade</taxon>
        <taxon>Oryzoideae</taxon>
        <taxon>Oryzeae</taxon>
        <taxon>Zizaniinae</taxon>
        <taxon>Zizania</taxon>
    </lineage>
</organism>
<reference evidence="1" key="2">
    <citation type="submission" date="2021-02" db="EMBL/GenBank/DDBJ databases">
        <authorList>
            <person name="Kimball J.A."/>
            <person name="Haas M.W."/>
            <person name="Macchietto M."/>
            <person name="Kono T."/>
            <person name="Duquette J."/>
            <person name="Shao M."/>
        </authorList>
    </citation>
    <scope>NUCLEOTIDE SEQUENCE</scope>
    <source>
        <tissue evidence="1">Fresh leaf tissue</tissue>
    </source>
</reference>
<protein>
    <submittedName>
        <fullName evidence="1">Uncharacterized protein</fullName>
    </submittedName>
</protein>
<name>A0A8J5R3Q7_ZIZPA</name>
<comment type="caution">
    <text evidence="1">The sequence shown here is derived from an EMBL/GenBank/DDBJ whole genome shotgun (WGS) entry which is preliminary data.</text>
</comment>
<evidence type="ECO:0000313" key="2">
    <source>
        <dbReference type="Proteomes" id="UP000729402"/>
    </source>
</evidence>
<dbReference type="Proteomes" id="UP000729402">
    <property type="component" value="Unassembled WGS sequence"/>
</dbReference>
<keyword evidence="2" id="KW-1185">Reference proteome</keyword>
<evidence type="ECO:0000313" key="1">
    <source>
        <dbReference type="EMBL" id="KAG8050555.1"/>
    </source>
</evidence>
<proteinExistence type="predicted"/>
<sequence length="72" mass="8296">MNVLEVKELRELLEAIAEGLDHDSLLYQEAVDAVNKEDDLDDDEPSDVSWPAISPELHPNECMSRQEHFEQF</sequence>
<gene>
    <name evidence="1" type="ORF">GUJ93_ZPchr0009g251</name>
</gene>
<accession>A0A8J5R3Q7</accession>
<dbReference type="AlphaFoldDB" id="A0A8J5R3Q7"/>